<keyword evidence="2" id="KW-0238">DNA-binding</keyword>
<evidence type="ECO:0000256" key="1">
    <source>
        <dbReference type="ARBA" id="ARBA00023015"/>
    </source>
</evidence>
<dbReference type="PANTHER" id="PTHR30204:SF94">
    <property type="entry name" value="HEAVY METAL-DEPENDENT TRANSCRIPTIONAL REGULATOR HI_0293-RELATED"/>
    <property type="match status" value="1"/>
</dbReference>
<keyword evidence="6" id="KW-1185">Reference proteome</keyword>
<dbReference type="AlphaFoldDB" id="K9XRF1"/>
<dbReference type="InterPro" id="IPR000551">
    <property type="entry name" value="MerR-type_HTH_dom"/>
</dbReference>
<keyword evidence="1" id="KW-0805">Transcription regulation</keyword>
<dbReference type="SUPFAM" id="SSF46955">
    <property type="entry name" value="Putative DNA-binding domain"/>
    <property type="match status" value="1"/>
</dbReference>
<dbReference type="GO" id="GO:0003700">
    <property type="term" value="F:DNA-binding transcription factor activity"/>
    <property type="evidence" value="ECO:0007669"/>
    <property type="project" value="InterPro"/>
</dbReference>
<dbReference type="EMBL" id="CP003653">
    <property type="protein sequence ID" value="AFZ34262.1"/>
    <property type="molecule type" value="Genomic_DNA"/>
</dbReference>
<dbReference type="HOGENOM" id="CLU_060077_2_2_3"/>
<reference evidence="6" key="1">
    <citation type="journal article" date="2013" name="Proc. Natl. Acad. Sci. U.S.A.">
        <title>Improving the coverage of the cyanobacterial phylum using diversity-driven genome sequencing.</title>
        <authorList>
            <person name="Shih P.M."/>
            <person name="Wu D."/>
            <person name="Latifi A."/>
            <person name="Axen S.D."/>
            <person name="Fewer D.P."/>
            <person name="Talla E."/>
            <person name="Calteau A."/>
            <person name="Cai F."/>
            <person name="Tandeau de Marsac N."/>
            <person name="Rippka R."/>
            <person name="Herdman M."/>
            <person name="Sivonen K."/>
            <person name="Coursin T."/>
            <person name="Laurent T."/>
            <person name="Goodwin L."/>
            <person name="Nolan M."/>
            <person name="Davenport K.W."/>
            <person name="Han C.S."/>
            <person name="Rubin E.M."/>
            <person name="Eisen J.A."/>
            <person name="Woyke T."/>
            <person name="Gugger M."/>
            <person name="Kerfeld C.A."/>
        </authorList>
    </citation>
    <scope>NUCLEOTIDE SEQUENCE [LARGE SCALE GENOMIC DNA]</scope>
    <source>
        <strain evidence="6">ATCC 29371 / PCC 7437</strain>
    </source>
</reference>
<accession>K9XRF1</accession>
<dbReference type="CDD" id="cd04770">
    <property type="entry name" value="HTH_HMRTR"/>
    <property type="match status" value="1"/>
</dbReference>
<sequence>MNQINFLKIGELAKQTGIAVGTLRYYSDLGLLLPSLRGDNGYRYYSQDASSQVKFIKKAQALGFTLEEIKQFLDVRDRGEQPCSLVKSLLNQKIEQLEIQIKQMTLFKAELEEYRTAWTNNPYPESNSQEVCPLISSVSLH</sequence>
<name>K9XRF1_STAC7</name>
<dbReference type="InterPro" id="IPR047057">
    <property type="entry name" value="MerR_fam"/>
</dbReference>
<dbReference type="PANTHER" id="PTHR30204">
    <property type="entry name" value="REDOX-CYCLING DRUG-SENSING TRANSCRIPTIONAL ACTIVATOR SOXR"/>
    <property type="match status" value="1"/>
</dbReference>
<dbReference type="Pfam" id="PF09278">
    <property type="entry name" value="MerR-DNA-bind"/>
    <property type="match status" value="1"/>
</dbReference>
<dbReference type="RefSeq" id="WP_015191935.1">
    <property type="nucleotide sequence ID" value="NC_019748.1"/>
</dbReference>
<dbReference type="PATRIC" id="fig|111780.3.peg.699"/>
<evidence type="ECO:0000259" key="4">
    <source>
        <dbReference type="PROSITE" id="PS50937"/>
    </source>
</evidence>
<evidence type="ECO:0000256" key="2">
    <source>
        <dbReference type="ARBA" id="ARBA00023125"/>
    </source>
</evidence>
<dbReference type="PROSITE" id="PS50937">
    <property type="entry name" value="HTH_MERR_2"/>
    <property type="match status" value="1"/>
</dbReference>
<dbReference type="eggNOG" id="COG0789">
    <property type="taxonomic scope" value="Bacteria"/>
</dbReference>
<dbReference type="GO" id="GO:0003677">
    <property type="term" value="F:DNA binding"/>
    <property type="evidence" value="ECO:0007669"/>
    <property type="project" value="UniProtKB-KW"/>
</dbReference>
<dbReference type="Gene3D" id="1.10.1660.10">
    <property type="match status" value="1"/>
</dbReference>
<dbReference type="SMART" id="SM00422">
    <property type="entry name" value="HTH_MERR"/>
    <property type="match status" value="1"/>
</dbReference>
<dbReference type="Pfam" id="PF00376">
    <property type="entry name" value="MerR"/>
    <property type="match status" value="1"/>
</dbReference>
<dbReference type="InterPro" id="IPR015358">
    <property type="entry name" value="Tscrpt_reg_MerR_DNA-bd"/>
</dbReference>
<organism evidence="5 6">
    <name type="scientific">Stanieria cyanosphaera (strain ATCC 29371 / PCC 7437)</name>
    <dbReference type="NCBI Taxonomy" id="111780"/>
    <lineage>
        <taxon>Bacteria</taxon>
        <taxon>Bacillati</taxon>
        <taxon>Cyanobacteriota</taxon>
        <taxon>Cyanophyceae</taxon>
        <taxon>Pleurocapsales</taxon>
        <taxon>Dermocarpellaceae</taxon>
        <taxon>Stanieria</taxon>
    </lineage>
</organism>
<dbReference type="OrthoDB" id="9791488at2"/>
<dbReference type="STRING" id="111780.Sta7437_0667"/>
<feature type="domain" description="HTH merR-type" evidence="4">
    <location>
        <begin position="6"/>
        <end position="75"/>
    </location>
</feature>
<proteinExistence type="predicted"/>
<evidence type="ECO:0000313" key="6">
    <source>
        <dbReference type="Proteomes" id="UP000010473"/>
    </source>
</evidence>
<evidence type="ECO:0000256" key="3">
    <source>
        <dbReference type="ARBA" id="ARBA00023163"/>
    </source>
</evidence>
<keyword evidence="3" id="KW-0804">Transcription</keyword>
<gene>
    <name evidence="5" type="ordered locus">Sta7437_0667</name>
</gene>
<evidence type="ECO:0000313" key="5">
    <source>
        <dbReference type="EMBL" id="AFZ34262.1"/>
    </source>
</evidence>
<protein>
    <submittedName>
        <fullName evidence="5">Transcriptional regulator, MerR family</fullName>
    </submittedName>
</protein>
<dbReference type="InterPro" id="IPR009061">
    <property type="entry name" value="DNA-bd_dom_put_sf"/>
</dbReference>
<dbReference type="Proteomes" id="UP000010473">
    <property type="component" value="Chromosome"/>
</dbReference>
<dbReference type="KEGG" id="scs:Sta7437_0667"/>
<dbReference type="PRINTS" id="PR00040">
    <property type="entry name" value="HTHMERR"/>
</dbReference>